<evidence type="ECO:0000313" key="2">
    <source>
        <dbReference type="Proteomes" id="UP000009026"/>
    </source>
</evidence>
<reference evidence="1 2" key="1">
    <citation type="journal article" date="2016" name="PLoS ONE">
        <title>Complete Genome Sequence and Comparative Genomics of a Novel Myxobacterium Myxococcus hansupus.</title>
        <authorList>
            <person name="Sharma G."/>
            <person name="Narwani T."/>
            <person name="Subramanian S."/>
        </authorList>
    </citation>
    <scope>NUCLEOTIDE SEQUENCE [LARGE SCALE GENOMIC DNA]</scope>
    <source>
        <strain evidence="2">mixupus</strain>
    </source>
</reference>
<sequence length="113" mass="12155">MTAHLHDVSEEKSVARLVKKVTKGHGTDAIHLLFNNAGVVGGGSFVVGPRDEWEQTFAVSWFGTFANYQPLSAKEAAEAILGAVSTGDWRGVIGQDAEAIDARGRPEPWSVYD</sequence>
<name>A0A0H4X4K3_9BACT</name>
<dbReference type="STRING" id="1297742.A176_005442"/>
<accession>A0A0H4X4K3</accession>
<dbReference type="Proteomes" id="UP000009026">
    <property type="component" value="Chromosome"/>
</dbReference>
<dbReference type="PATRIC" id="fig|1297742.4.peg.5530"/>
<dbReference type="SUPFAM" id="SSF51735">
    <property type="entry name" value="NAD(P)-binding Rossmann-fold domains"/>
    <property type="match status" value="1"/>
</dbReference>
<protein>
    <submittedName>
        <fullName evidence="1">Putative short chain dehydrogenase</fullName>
    </submittedName>
</protein>
<dbReference type="Pfam" id="PF13561">
    <property type="entry name" value="adh_short_C2"/>
    <property type="match status" value="1"/>
</dbReference>
<dbReference type="KEGG" id="mym:A176_005442"/>
<gene>
    <name evidence="1" type="ORF">A176_005442</name>
</gene>
<dbReference type="Gene3D" id="3.40.50.720">
    <property type="entry name" value="NAD(P)-binding Rossmann-like Domain"/>
    <property type="match status" value="1"/>
</dbReference>
<proteinExistence type="predicted"/>
<dbReference type="EMBL" id="CP012109">
    <property type="protein sequence ID" value="AKQ68530.1"/>
    <property type="molecule type" value="Genomic_DNA"/>
</dbReference>
<dbReference type="InterPro" id="IPR036291">
    <property type="entry name" value="NAD(P)-bd_dom_sf"/>
</dbReference>
<organism evidence="1 2">
    <name type="scientific">Pseudomyxococcus hansupus</name>
    <dbReference type="NCBI Taxonomy" id="1297742"/>
    <lineage>
        <taxon>Bacteria</taxon>
        <taxon>Pseudomonadati</taxon>
        <taxon>Myxococcota</taxon>
        <taxon>Myxococcia</taxon>
        <taxon>Myxococcales</taxon>
        <taxon>Cystobacterineae</taxon>
        <taxon>Myxococcaceae</taxon>
        <taxon>Pseudomyxococcus</taxon>
    </lineage>
</organism>
<dbReference type="eggNOG" id="COG0300">
    <property type="taxonomic scope" value="Bacteria"/>
</dbReference>
<dbReference type="InterPro" id="IPR002347">
    <property type="entry name" value="SDR_fam"/>
</dbReference>
<dbReference type="AlphaFoldDB" id="A0A0H4X4K3"/>
<keyword evidence="2" id="KW-1185">Reference proteome</keyword>
<evidence type="ECO:0000313" key="1">
    <source>
        <dbReference type="EMBL" id="AKQ68530.1"/>
    </source>
</evidence>